<organism evidence="2 3">
    <name type="scientific">Coprinopsis marcescibilis</name>
    <name type="common">Agaric fungus</name>
    <name type="synonym">Psathyrella marcescibilis</name>
    <dbReference type="NCBI Taxonomy" id="230819"/>
    <lineage>
        <taxon>Eukaryota</taxon>
        <taxon>Fungi</taxon>
        <taxon>Dikarya</taxon>
        <taxon>Basidiomycota</taxon>
        <taxon>Agaricomycotina</taxon>
        <taxon>Agaricomycetes</taxon>
        <taxon>Agaricomycetidae</taxon>
        <taxon>Agaricales</taxon>
        <taxon>Agaricineae</taxon>
        <taxon>Psathyrellaceae</taxon>
        <taxon>Coprinopsis</taxon>
    </lineage>
</organism>
<dbReference type="EMBL" id="ML210672">
    <property type="protein sequence ID" value="TFK16680.1"/>
    <property type="molecule type" value="Genomic_DNA"/>
</dbReference>
<gene>
    <name evidence="2" type="ORF">FA15DRAFT_740866</name>
</gene>
<accession>A0A5C3K9D9</accession>
<evidence type="ECO:0000256" key="1">
    <source>
        <dbReference type="SAM" id="Phobius"/>
    </source>
</evidence>
<keyword evidence="1" id="KW-0472">Membrane</keyword>
<feature type="transmembrane region" description="Helical" evidence="1">
    <location>
        <begin position="114"/>
        <end position="137"/>
    </location>
</feature>
<evidence type="ECO:0000313" key="2">
    <source>
        <dbReference type="EMBL" id="TFK16680.1"/>
    </source>
</evidence>
<proteinExistence type="predicted"/>
<feature type="transmembrane region" description="Helical" evidence="1">
    <location>
        <begin position="61"/>
        <end position="79"/>
    </location>
</feature>
<feature type="transmembrane region" description="Helical" evidence="1">
    <location>
        <begin position="157"/>
        <end position="177"/>
    </location>
</feature>
<keyword evidence="1" id="KW-1133">Transmembrane helix</keyword>
<sequence length="280" mass="32270">MESNPAQSLLPVLNFTWDYDLWWNEEPNVLYKKAWCANPPEDDCILGACPNTDVSGIGSQVSTYITALVYAIVLLYIPMMGRPMLYAHLSVVYSLMIAVLVCMLRNELTMMDSVFVVVCVLSPATIWLWFLTLASLWSPDYFPVYKEVKRKSKEIHALRLAAIGSLVFEMVLIALIFGPHDHIFKFSQPACYKEIEKLLWYSLAWFVPLALQFVGSMVLYGLARGLSWLWTSRRSYQVPDGMHTLVTPEEDEEKVYTRTPRVDLITWTERILLDVYPEFM</sequence>
<dbReference type="AlphaFoldDB" id="A0A5C3K9D9"/>
<reference evidence="2 3" key="1">
    <citation type="journal article" date="2019" name="Nat. Ecol. Evol.">
        <title>Megaphylogeny resolves global patterns of mushroom evolution.</title>
        <authorList>
            <person name="Varga T."/>
            <person name="Krizsan K."/>
            <person name="Foldi C."/>
            <person name="Dima B."/>
            <person name="Sanchez-Garcia M."/>
            <person name="Sanchez-Ramirez S."/>
            <person name="Szollosi G.J."/>
            <person name="Szarkandi J.G."/>
            <person name="Papp V."/>
            <person name="Albert L."/>
            <person name="Andreopoulos W."/>
            <person name="Angelini C."/>
            <person name="Antonin V."/>
            <person name="Barry K.W."/>
            <person name="Bougher N.L."/>
            <person name="Buchanan P."/>
            <person name="Buyck B."/>
            <person name="Bense V."/>
            <person name="Catcheside P."/>
            <person name="Chovatia M."/>
            <person name="Cooper J."/>
            <person name="Damon W."/>
            <person name="Desjardin D."/>
            <person name="Finy P."/>
            <person name="Geml J."/>
            <person name="Haridas S."/>
            <person name="Hughes K."/>
            <person name="Justo A."/>
            <person name="Karasinski D."/>
            <person name="Kautmanova I."/>
            <person name="Kiss B."/>
            <person name="Kocsube S."/>
            <person name="Kotiranta H."/>
            <person name="LaButti K.M."/>
            <person name="Lechner B.E."/>
            <person name="Liimatainen K."/>
            <person name="Lipzen A."/>
            <person name="Lukacs Z."/>
            <person name="Mihaltcheva S."/>
            <person name="Morgado L.N."/>
            <person name="Niskanen T."/>
            <person name="Noordeloos M.E."/>
            <person name="Ohm R.A."/>
            <person name="Ortiz-Santana B."/>
            <person name="Ovrebo C."/>
            <person name="Racz N."/>
            <person name="Riley R."/>
            <person name="Savchenko A."/>
            <person name="Shiryaev A."/>
            <person name="Soop K."/>
            <person name="Spirin V."/>
            <person name="Szebenyi C."/>
            <person name="Tomsovsky M."/>
            <person name="Tulloss R.E."/>
            <person name="Uehling J."/>
            <person name="Grigoriev I.V."/>
            <person name="Vagvolgyi C."/>
            <person name="Papp T."/>
            <person name="Martin F.M."/>
            <person name="Miettinen O."/>
            <person name="Hibbett D.S."/>
            <person name="Nagy L.G."/>
        </authorList>
    </citation>
    <scope>NUCLEOTIDE SEQUENCE [LARGE SCALE GENOMIC DNA]</scope>
    <source>
        <strain evidence="2 3">CBS 121175</strain>
    </source>
</reference>
<keyword evidence="3" id="KW-1185">Reference proteome</keyword>
<feature type="non-terminal residue" evidence="2">
    <location>
        <position position="280"/>
    </location>
</feature>
<name>A0A5C3K9D9_COPMA</name>
<evidence type="ECO:0000313" key="3">
    <source>
        <dbReference type="Proteomes" id="UP000307440"/>
    </source>
</evidence>
<protein>
    <submittedName>
        <fullName evidence="2">Uncharacterized protein</fullName>
    </submittedName>
</protein>
<feature type="transmembrane region" description="Helical" evidence="1">
    <location>
        <begin position="198"/>
        <end position="223"/>
    </location>
</feature>
<dbReference type="OrthoDB" id="3234297at2759"/>
<keyword evidence="1" id="KW-0812">Transmembrane</keyword>
<feature type="transmembrane region" description="Helical" evidence="1">
    <location>
        <begin position="85"/>
        <end position="102"/>
    </location>
</feature>
<dbReference type="Proteomes" id="UP000307440">
    <property type="component" value="Unassembled WGS sequence"/>
</dbReference>